<sequence length="599" mass="66019">MPRCGRSASRHKLGQWVSRHSTRRSTVLNQIMRLSGCSKATIGKNIAVAMGDALTMAVPNFCVFFILTEMVQPTPSDTRLMLYCGVIVVCLLARLMAVRSTLVTHSAFSSRSGYTMRTNLMHKLTRIPLGTLLSLDLGTLNNTLLKDVEFSEHTLSHVISYVLGIACVLLLILLGLLVVDWRLSLSMLVGFPLATALFVWLTRLTQRGKGQLFQAADTLSSAVFEYIMGIRVLRAYGQAEGELLALRDKMKRARDAHLKYEMGASLAPAAFIIFSEAGFASLILFGLYSMGTQTLSLTVFLLFLLVSMQFYRPLTQLAILLSQFQYFKVSMARIEGVLKEQELKADTAITAERSGHEVVFTDVCFGYQGTPLFTHLNMVFPEQSVTAIVGPSGSGKSTLLSLIARFWDTDEGRITIGDQDIKGMSQVEIAERVSMVFQDVYLFDDTIYSNLVMGQEVSATRLEQVCRQAQCWEFIQRLPDGFETVVGEGGMRLSGGEKQRISIARALLKDAPIVLLDEATAALDAGNEALIHQAIAALVKDQTVIVVAHNLSSVVKADQIVVLASGQIEAVGCHEALIKTSYVYQTLWNDQLKSQGWKV</sequence>
<dbReference type="InterPro" id="IPR036640">
    <property type="entry name" value="ABC1_TM_sf"/>
</dbReference>
<dbReference type="AlphaFoldDB" id="A0A4Y8WGV0"/>
<evidence type="ECO:0000256" key="5">
    <source>
        <dbReference type="ARBA" id="ARBA00022741"/>
    </source>
</evidence>
<proteinExistence type="predicted"/>
<dbReference type="InterPro" id="IPR003593">
    <property type="entry name" value="AAA+_ATPase"/>
</dbReference>
<feature type="transmembrane region" description="Helical" evidence="9">
    <location>
        <begin position="46"/>
        <end position="68"/>
    </location>
</feature>
<dbReference type="GO" id="GO:0016887">
    <property type="term" value="F:ATP hydrolysis activity"/>
    <property type="evidence" value="ECO:0007669"/>
    <property type="project" value="InterPro"/>
</dbReference>
<evidence type="ECO:0000256" key="2">
    <source>
        <dbReference type="ARBA" id="ARBA00022448"/>
    </source>
</evidence>
<feature type="transmembrane region" description="Helical" evidence="9">
    <location>
        <begin position="80"/>
        <end position="97"/>
    </location>
</feature>
<keyword evidence="2" id="KW-0813">Transport</keyword>
<evidence type="ECO:0000256" key="9">
    <source>
        <dbReference type="SAM" id="Phobius"/>
    </source>
</evidence>
<reference evidence="12 13" key="1">
    <citation type="submission" date="2019-01" db="EMBL/GenBank/DDBJ databases">
        <title>Vibrio BEI176 sp. nov, a marine bacterium isolated from China: eastern marignal seas.</title>
        <authorList>
            <person name="Li B."/>
        </authorList>
    </citation>
    <scope>NUCLEOTIDE SEQUENCE [LARGE SCALE GENOMIC DNA]</scope>
    <source>
        <strain evidence="12 13">BEI176</strain>
    </source>
</reference>
<protein>
    <submittedName>
        <fullName evidence="12">ABC transporter ATP-binding protein</fullName>
    </submittedName>
</protein>
<keyword evidence="4 9" id="KW-0812">Transmembrane</keyword>
<evidence type="ECO:0000313" key="13">
    <source>
        <dbReference type="Proteomes" id="UP000297753"/>
    </source>
</evidence>
<keyword evidence="3" id="KW-1003">Cell membrane</keyword>
<dbReference type="SUPFAM" id="SSF52540">
    <property type="entry name" value="P-loop containing nucleoside triphosphate hydrolases"/>
    <property type="match status" value="1"/>
</dbReference>
<dbReference type="PANTHER" id="PTHR24221">
    <property type="entry name" value="ATP-BINDING CASSETTE SUB-FAMILY B"/>
    <property type="match status" value="1"/>
</dbReference>
<dbReference type="EMBL" id="SATR01000010">
    <property type="protein sequence ID" value="TFH92034.1"/>
    <property type="molecule type" value="Genomic_DNA"/>
</dbReference>
<gene>
    <name evidence="12" type="ORF">ELS82_08770</name>
</gene>
<dbReference type="GO" id="GO:0005886">
    <property type="term" value="C:plasma membrane"/>
    <property type="evidence" value="ECO:0007669"/>
    <property type="project" value="UniProtKB-SubCell"/>
</dbReference>
<keyword evidence="13" id="KW-1185">Reference proteome</keyword>
<dbReference type="Pfam" id="PF00664">
    <property type="entry name" value="ABC_membrane"/>
    <property type="match status" value="1"/>
</dbReference>
<keyword evidence="6 12" id="KW-0067">ATP-binding</keyword>
<accession>A0A4Y8WGV0</accession>
<dbReference type="PROSITE" id="PS50929">
    <property type="entry name" value="ABC_TM1F"/>
    <property type="match status" value="1"/>
</dbReference>
<feature type="domain" description="ABC transmembrane type-1" evidence="11">
    <location>
        <begin position="46"/>
        <end position="325"/>
    </location>
</feature>
<evidence type="ECO:0000256" key="1">
    <source>
        <dbReference type="ARBA" id="ARBA00004651"/>
    </source>
</evidence>
<dbReference type="GO" id="GO:0034040">
    <property type="term" value="F:ATPase-coupled lipid transmembrane transporter activity"/>
    <property type="evidence" value="ECO:0007669"/>
    <property type="project" value="TreeGrafter"/>
</dbReference>
<feature type="transmembrane region" description="Helical" evidence="9">
    <location>
        <begin position="266"/>
        <end position="288"/>
    </location>
</feature>
<keyword evidence="8 9" id="KW-0472">Membrane</keyword>
<feature type="transmembrane region" description="Helical" evidence="9">
    <location>
        <begin position="185"/>
        <end position="202"/>
    </location>
</feature>
<dbReference type="InterPro" id="IPR039421">
    <property type="entry name" value="Type_1_exporter"/>
</dbReference>
<dbReference type="GO" id="GO:0140359">
    <property type="term" value="F:ABC-type transporter activity"/>
    <property type="evidence" value="ECO:0007669"/>
    <property type="project" value="InterPro"/>
</dbReference>
<feature type="transmembrane region" description="Helical" evidence="9">
    <location>
        <begin position="158"/>
        <end position="179"/>
    </location>
</feature>
<dbReference type="PANTHER" id="PTHR24221:SF397">
    <property type="entry name" value="ABC TRANSPORTER, ATP-BINDING TRANSMEMBRANE PROTEIN"/>
    <property type="match status" value="1"/>
</dbReference>
<dbReference type="InterPro" id="IPR011527">
    <property type="entry name" value="ABC1_TM_dom"/>
</dbReference>
<evidence type="ECO:0000313" key="12">
    <source>
        <dbReference type="EMBL" id="TFH92034.1"/>
    </source>
</evidence>
<dbReference type="SMART" id="SM00382">
    <property type="entry name" value="AAA"/>
    <property type="match status" value="1"/>
</dbReference>
<dbReference type="FunFam" id="3.40.50.300:FF:000221">
    <property type="entry name" value="Multidrug ABC transporter ATP-binding protein"/>
    <property type="match status" value="1"/>
</dbReference>
<dbReference type="Proteomes" id="UP000297753">
    <property type="component" value="Unassembled WGS sequence"/>
</dbReference>
<dbReference type="Pfam" id="PF00005">
    <property type="entry name" value="ABC_tran"/>
    <property type="match status" value="1"/>
</dbReference>
<dbReference type="SUPFAM" id="SSF90123">
    <property type="entry name" value="ABC transporter transmembrane region"/>
    <property type="match status" value="1"/>
</dbReference>
<comment type="subcellular location">
    <subcellularLocation>
        <location evidence="1">Cell membrane</location>
        <topology evidence="1">Multi-pass membrane protein</topology>
    </subcellularLocation>
</comment>
<dbReference type="PROSITE" id="PS50893">
    <property type="entry name" value="ABC_TRANSPORTER_2"/>
    <property type="match status" value="1"/>
</dbReference>
<evidence type="ECO:0000256" key="3">
    <source>
        <dbReference type="ARBA" id="ARBA00022475"/>
    </source>
</evidence>
<keyword evidence="5" id="KW-0547">Nucleotide-binding</keyword>
<evidence type="ECO:0000256" key="7">
    <source>
        <dbReference type="ARBA" id="ARBA00022989"/>
    </source>
</evidence>
<comment type="caution">
    <text evidence="12">The sequence shown here is derived from an EMBL/GenBank/DDBJ whole genome shotgun (WGS) entry which is preliminary data.</text>
</comment>
<organism evidence="12 13">
    <name type="scientific">Vibrio ouci</name>
    <dbReference type="NCBI Taxonomy" id="2499078"/>
    <lineage>
        <taxon>Bacteria</taxon>
        <taxon>Pseudomonadati</taxon>
        <taxon>Pseudomonadota</taxon>
        <taxon>Gammaproteobacteria</taxon>
        <taxon>Vibrionales</taxon>
        <taxon>Vibrionaceae</taxon>
        <taxon>Vibrio</taxon>
    </lineage>
</organism>
<name>A0A4Y8WGV0_9VIBR</name>
<dbReference type="PROSITE" id="PS00211">
    <property type="entry name" value="ABC_TRANSPORTER_1"/>
    <property type="match status" value="1"/>
</dbReference>
<dbReference type="Gene3D" id="1.20.1560.10">
    <property type="entry name" value="ABC transporter type 1, transmembrane domain"/>
    <property type="match status" value="1"/>
</dbReference>
<dbReference type="InterPro" id="IPR017871">
    <property type="entry name" value="ABC_transporter-like_CS"/>
</dbReference>
<evidence type="ECO:0000259" key="10">
    <source>
        <dbReference type="PROSITE" id="PS50893"/>
    </source>
</evidence>
<dbReference type="InterPro" id="IPR003439">
    <property type="entry name" value="ABC_transporter-like_ATP-bd"/>
</dbReference>
<evidence type="ECO:0000256" key="4">
    <source>
        <dbReference type="ARBA" id="ARBA00022692"/>
    </source>
</evidence>
<feature type="domain" description="ABC transporter" evidence="10">
    <location>
        <begin position="358"/>
        <end position="590"/>
    </location>
</feature>
<feature type="transmembrane region" description="Helical" evidence="9">
    <location>
        <begin position="294"/>
        <end position="311"/>
    </location>
</feature>
<evidence type="ECO:0000256" key="6">
    <source>
        <dbReference type="ARBA" id="ARBA00022840"/>
    </source>
</evidence>
<dbReference type="GO" id="GO:0005524">
    <property type="term" value="F:ATP binding"/>
    <property type="evidence" value="ECO:0007669"/>
    <property type="project" value="UniProtKB-KW"/>
</dbReference>
<evidence type="ECO:0000256" key="8">
    <source>
        <dbReference type="ARBA" id="ARBA00023136"/>
    </source>
</evidence>
<dbReference type="Gene3D" id="3.40.50.300">
    <property type="entry name" value="P-loop containing nucleotide triphosphate hydrolases"/>
    <property type="match status" value="1"/>
</dbReference>
<evidence type="ECO:0000259" key="11">
    <source>
        <dbReference type="PROSITE" id="PS50929"/>
    </source>
</evidence>
<dbReference type="OrthoDB" id="9806127at2"/>
<dbReference type="InterPro" id="IPR027417">
    <property type="entry name" value="P-loop_NTPase"/>
</dbReference>
<keyword evidence="7 9" id="KW-1133">Transmembrane helix</keyword>